<dbReference type="Pfam" id="PF11103">
    <property type="entry name" value="DUF2887"/>
    <property type="match status" value="1"/>
</dbReference>
<keyword evidence="2" id="KW-1185">Reference proteome</keyword>
<dbReference type="RefSeq" id="WP_251959904.1">
    <property type="nucleotide sequence ID" value="NZ_AP025732.1"/>
</dbReference>
<evidence type="ECO:0008006" key="3">
    <source>
        <dbReference type="Google" id="ProtNLM"/>
    </source>
</evidence>
<dbReference type="InterPro" id="IPR022573">
    <property type="entry name" value="DUF2887"/>
</dbReference>
<gene>
    <name evidence="1" type="ORF">ANSO36C_26600</name>
</gene>
<organism evidence="1 2">
    <name type="scientific">Nostoc cf. commune SO-36</name>
    <dbReference type="NCBI Taxonomy" id="449208"/>
    <lineage>
        <taxon>Bacteria</taxon>
        <taxon>Bacillati</taxon>
        <taxon>Cyanobacteriota</taxon>
        <taxon>Cyanophyceae</taxon>
        <taxon>Nostocales</taxon>
        <taxon>Nostocaceae</taxon>
        <taxon>Nostoc</taxon>
    </lineage>
</organism>
<sequence length="283" mass="32377">MKTDSIFYRIFQSIPSTFFELINQPPQLASAYQFSSVEVKQLAFRIDGVFLPNAAELPIYFAEVQFQPDKKLYSRLFTEIFNYLDKTELTNNWRGVVIFPNRSVDTGDTERYTELLNSQRVTRVYLDELSSIETSSIGIETVKLIIEPESTTTIKAVEIVNIARQQILDVTTIREIIQLIETILIYKLPRLSPEEIGKMFGLNELRQTRFYQDVFAEGRQEGKQEGIQEGRQEGIQEGIQEGRQEAKLETIPQLLGFGLSIEQIAQALGLDEQVVRQAAQPKS</sequence>
<protein>
    <recommendedName>
        <fullName evidence="3">Flagellar assembly protein H</fullName>
    </recommendedName>
</protein>
<reference evidence="1" key="1">
    <citation type="submission" date="2022-04" db="EMBL/GenBank/DDBJ databases">
        <title>Complete genome sequence of a cyanobacterium, Nostoc sp. SO-36, isolated in Antarctica.</title>
        <authorList>
            <person name="Kanesaki Y."/>
            <person name="Effendi D."/>
            <person name="Sakamoto T."/>
            <person name="Ohtani S."/>
            <person name="Awai K."/>
        </authorList>
    </citation>
    <scope>NUCLEOTIDE SEQUENCE</scope>
    <source>
        <strain evidence="1">SO-36</strain>
    </source>
</reference>
<evidence type="ECO:0000313" key="2">
    <source>
        <dbReference type="Proteomes" id="UP001055453"/>
    </source>
</evidence>
<dbReference type="EMBL" id="AP025732">
    <property type="protein sequence ID" value="BDI16858.1"/>
    <property type="molecule type" value="Genomic_DNA"/>
</dbReference>
<accession>A0ABM7Z1K9</accession>
<evidence type="ECO:0000313" key="1">
    <source>
        <dbReference type="EMBL" id="BDI16858.1"/>
    </source>
</evidence>
<dbReference type="PANTHER" id="PTHR35586">
    <property type="entry name" value="SLL1691 PROTEIN"/>
    <property type="match status" value="1"/>
</dbReference>
<dbReference type="NCBIfam" id="TIGR01784">
    <property type="entry name" value="T_den_put_tspse"/>
    <property type="match status" value="1"/>
</dbReference>
<dbReference type="Proteomes" id="UP001055453">
    <property type="component" value="Chromosome"/>
</dbReference>
<proteinExistence type="predicted"/>
<name>A0ABM7Z1K9_NOSCO</name>
<dbReference type="InterPro" id="IPR010106">
    <property type="entry name" value="RpnA"/>
</dbReference>
<dbReference type="PANTHER" id="PTHR35586:SF2">
    <property type="entry name" value="SLL1542 PROTEIN"/>
    <property type="match status" value="1"/>
</dbReference>